<keyword evidence="5 11" id="KW-0132">Cell division</keyword>
<evidence type="ECO:0000256" key="5">
    <source>
        <dbReference type="ARBA" id="ARBA00022618"/>
    </source>
</evidence>
<dbReference type="GO" id="GO:0051083">
    <property type="term" value="P:'de novo' cotranslational protein folding"/>
    <property type="evidence" value="ECO:0007669"/>
    <property type="project" value="TreeGrafter"/>
</dbReference>
<dbReference type="InterPro" id="IPR037041">
    <property type="entry name" value="Trigger_fac_C_sf"/>
</dbReference>
<dbReference type="InterPro" id="IPR008881">
    <property type="entry name" value="Trigger_fac_ribosome-bd_bac"/>
</dbReference>
<dbReference type="SUPFAM" id="SSF109998">
    <property type="entry name" value="Triger factor/SurA peptide-binding domain-like"/>
    <property type="match status" value="1"/>
</dbReference>
<comment type="domain">
    <text evidence="11">Consists of 3 domains; the N-terminus binds the ribosome, the middle domain has PPIase activity, while the C-terminus has intrinsic chaperone activity on its own.</text>
</comment>
<evidence type="ECO:0000259" key="12">
    <source>
        <dbReference type="Pfam" id="PF05697"/>
    </source>
</evidence>
<dbReference type="GO" id="GO:0015031">
    <property type="term" value="P:protein transport"/>
    <property type="evidence" value="ECO:0007669"/>
    <property type="project" value="UniProtKB-UniRule"/>
</dbReference>
<comment type="caution">
    <text evidence="14">The sequence shown here is derived from an EMBL/GenBank/DDBJ whole genome shotgun (WGS) entry which is preliminary data.</text>
</comment>
<keyword evidence="7 11" id="KW-0143">Chaperone</keyword>
<dbReference type="InterPro" id="IPR005215">
    <property type="entry name" value="Trig_fac"/>
</dbReference>
<keyword evidence="11" id="KW-0963">Cytoplasm</keyword>
<dbReference type="SUPFAM" id="SSF102735">
    <property type="entry name" value="Trigger factor ribosome-binding domain"/>
    <property type="match status" value="1"/>
</dbReference>
<keyword evidence="9 11" id="KW-0131">Cell cycle</keyword>
<dbReference type="EC" id="5.2.1.8" evidence="3 11"/>
<evidence type="ECO:0000256" key="7">
    <source>
        <dbReference type="ARBA" id="ARBA00023186"/>
    </source>
</evidence>
<dbReference type="GO" id="GO:0003755">
    <property type="term" value="F:peptidyl-prolyl cis-trans isomerase activity"/>
    <property type="evidence" value="ECO:0007669"/>
    <property type="project" value="UniProtKB-UniRule"/>
</dbReference>
<protein>
    <recommendedName>
        <fullName evidence="4 11">Trigger factor</fullName>
        <shortName evidence="11">TF</shortName>
        <ecNumber evidence="3 11">5.2.1.8</ecNumber>
    </recommendedName>
    <alternativeName>
        <fullName evidence="10 11">PPIase</fullName>
    </alternativeName>
</protein>
<dbReference type="Gene3D" id="3.10.50.40">
    <property type="match status" value="1"/>
</dbReference>
<dbReference type="GO" id="GO:0051301">
    <property type="term" value="P:cell division"/>
    <property type="evidence" value="ECO:0007669"/>
    <property type="project" value="UniProtKB-KW"/>
</dbReference>
<dbReference type="GO" id="GO:0043022">
    <property type="term" value="F:ribosome binding"/>
    <property type="evidence" value="ECO:0007669"/>
    <property type="project" value="TreeGrafter"/>
</dbReference>
<dbReference type="PANTHER" id="PTHR30560:SF3">
    <property type="entry name" value="TRIGGER FACTOR-LIKE PROTEIN TIG, CHLOROPLASTIC"/>
    <property type="match status" value="1"/>
</dbReference>
<gene>
    <name evidence="11 14" type="primary">tig</name>
    <name evidence="14" type="ORF">E6H04_12960</name>
</gene>
<dbReference type="InterPro" id="IPR008880">
    <property type="entry name" value="Trigger_fac_C"/>
</dbReference>
<dbReference type="GO" id="GO:0005737">
    <property type="term" value="C:cytoplasm"/>
    <property type="evidence" value="ECO:0007669"/>
    <property type="project" value="UniProtKB-SubCell"/>
</dbReference>
<evidence type="ECO:0000256" key="10">
    <source>
        <dbReference type="ARBA" id="ARBA00029986"/>
    </source>
</evidence>
<feature type="domain" description="Trigger factor C-terminal" evidence="13">
    <location>
        <begin position="256"/>
        <end position="416"/>
    </location>
</feature>
<sequence length="423" mass="46580">MATAAEKMAWRTEPGSRAVLEIDISEDEVARAMDQAYATLVQRVTVPGFRRGKAPRAVLERHVGTDALREEALERLLPERYAQAVAQAGLSPVARPSFEVKDGADGKGLHFIATVEVRPQVALPDYRTIRVAHDAHPVTDADVDRVLEDLRARQGRLVSAEAEPAGRGDYVLLKVAEAPAGIARLQPGKEILAEVGGGLLPAEVEAALEGVRTGEDREVQPAGSEGTVRLHVLDVRRKALPALDDAFARTVSDEPTLAALRERLRERLARERAESEARDVRERALEAVLAQVSIDLPDSMVLHEVEHMLEELARRLQSRGLSLETYLRSQEKDEATLRADLRPGAERRVRVRLVLDEVARREGLTLTEEEMSRAVENLAQESREDVQKMQGWLAQGDRLAGLQEYLLRQKAMATLVAGMSGGS</sequence>
<name>A0A537J3L2_9BACT</name>
<accession>A0A537J3L2</accession>
<dbReference type="PIRSF" id="PIRSF003095">
    <property type="entry name" value="Trigger_factor"/>
    <property type="match status" value="1"/>
</dbReference>
<dbReference type="InterPro" id="IPR027304">
    <property type="entry name" value="Trigger_fact/SurA_dom_sf"/>
</dbReference>
<dbReference type="Pfam" id="PF05698">
    <property type="entry name" value="Trigger_C"/>
    <property type="match status" value="1"/>
</dbReference>
<dbReference type="Proteomes" id="UP000320048">
    <property type="component" value="Unassembled WGS sequence"/>
</dbReference>
<dbReference type="InterPro" id="IPR036611">
    <property type="entry name" value="Trigger_fac_ribosome-bd_sf"/>
</dbReference>
<comment type="function">
    <text evidence="11">Involved in protein export. Acts as a chaperone by maintaining the newly synthesized protein in an open conformation. Functions as a peptidyl-prolyl cis-trans isomerase.</text>
</comment>
<reference evidence="14 15" key="1">
    <citation type="journal article" date="2019" name="Nat. Microbiol.">
        <title>Mediterranean grassland soil C-N compound turnover is dependent on rainfall and depth, and is mediated by genomically divergent microorganisms.</title>
        <authorList>
            <person name="Diamond S."/>
            <person name="Andeer P.F."/>
            <person name="Li Z."/>
            <person name="Crits-Christoph A."/>
            <person name="Burstein D."/>
            <person name="Anantharaman K."/>
            <person name="Lane K.R."/>
            <person name="Thomas B.C."/>
            <person name="Pan C."/>
            <person name="Northen T.R."/>
            <person name="Banfield J.F."/>
        </authorList>
    </citation>
    <scope>NUCLEOTIDE SEQUENCE [LARGE SCALE GENOMIC DNA]</scope>
    <source>
        <strain evidence="14">NP_7</strain>
    </source>
</reference>
<dbReference type="Gene3D" id="3.30.70.1050">
    <property type="entry name" value="Trigger factor ribosome-binding domain"/>
    <property type="match status" value="1"/>
</dbReference>
<evidence type="ECO:0000313" key="15">
    <source>
        <dbReference type="Proteomes" id="UP000320048"/>
    </source>
</evidence>
<comment type="subcellular location">
    <subcellularLocation>
        <location evidence="11">Cytoplasm</location>
    </subcellularLocation>
    <text evidence="11">About half TF is bound to the ribosome near the polypeptide exit tunnel while the other half is free in the cytoplasm.</text>
</comment>
<dbReference type="Gene3D" id="1.10.3120.10">
    <property type="entry name" value="Trigger factor, C-terminal domain"/>
    <property type="match status" value="1"/>
</dbReference>
<evidence type="ECO:0000256" key="8">
    <source>
        <dbReference type="ARBA" id="ARBA00023235"/>
    </source>
</evidence>
<comment type="similarity">
    <text evidence="2 11">Belongs to the FKBP-type PPIase family. Tig subfamily.</text>
</comment>
<evidence type="ECO:0000256" key="11">
    <source>
        <dbReference type="HAMAP-Rule" id="MF_00303"/>
    </source>
</evidence>
<evidence type="ECO:0000256" key="9">
    <source>
        <dbReference type="ARBA" id="ARBA00023306"/>
    </source>
</evidence>
<evidence type="ECO:0000256" key="4">
    <source>
        <dbReference type="ARBA" id="ARBA00016902"/>
    </source>
</evidence>
<dbReference type="InterPro" id="IPR046357">
    <property type="entry name" value="PPIase_dom_sf"/>
</dbReference>
<organism evidence="14 15">
    <name type="scientific">Candidatus Segetimicrobium genomatis</name>
    <dbReference type="NCBI Taxonomy" id="2569760"/>
    <lineage>
        <taxon>Bacteria</taxon>
        <taxon>Bacillati</taxon>
        <taxon>Candidatus Sysuimicrobiota</taxon>
        <taxon>Candidatus Sysuimicrobiia</taxon>
        <taxon>Candidatus Sysuimicrobiales</taxon>
        <taxon>Candidatus Segetimicrobiaceae</taxon>
        <taxon>Candidatus Segetimicrobium</taxon>
    </lineage>
</organism>
<dbReference type="HAMAP" id="MF_00303">
    <property type="entry name" value="Trigger_factor_Tig"/>
    <property type="match status" value="1"/>
</dbReference>
<dbReference type="PANTHER" id="PTHR30560">
    <property type="entry name" value="TRIGGER FACTOR CHAPERONE AND PEPTIDYL-PROLYL CIS/TRANS ISOMERASE"/>
    <property type="match status" value="1"/>
</dbReference>
<keyword evidence="6 11" id="KW-0697">Rotamase</keyword>
<evidence type="ECO:0000256" key="1">
    <source>
        <dbReference type="ARBA" id="ARBA00000971"/>
    </source>
</evidence>
<evidence type="ECO:0000259" key="13">
    <source>
        <dbReference type="Pfam" id="PF05698"/>
    </source>
</evidence>
<proteinExistence type="inferred from homology"/>
<keyword evidence="8 11" id="KW-0413">Isomerase</keyword>
<evidence type="ECO:0000313" key="14">
    <source>
        <dbReference type="EMBL" id="TMI78138.1"/>
    </source>
</evidence>
<dbReference type="GO" id="GO:0043335">
    <property type="term" value="P:protein unfolding"/>
    <property type="evidence" value="ECO:0007669"/>
    <property type="project" value="TreeGrafter"/>
</dbReference>
<dbReference type="GO" id="GO:0044183">
    <property type="term" value="F:protein folding chaperone"/>
    <property type="evidence" value="ECO:0007669"/>
    <property type="project" value="TreeGrafter"/>
</dbReference>
<comment type="catalytic activity">
    <reaction evidence="1 11">
        <text>[protein]-peptidylproline (omega=180) = [protein]-peptidylproline (omega=0)</text>
        <dbReference type="Rhea" id="RHEA:16237"/>
        <dbReference type="Rhea" id="RHEA-COMP:10747"/>
        <dbReference type="Rhea" id="RHEA-COMP:10748"/>
        <dbReference type="ChEBI" id="CHEBI:83833"/>
        <dbReference type="ChEBI" id="CHEBI:83834"/>
        <dbReference type="EC" id="5.2.1.8"/>
    </reaction>
</comment>
<evidence type="ECO:0000256" key="2">
    <source>
        <dbReference type="ARBA" id="ARBA00005464"/>
    </source>
</evidence>
<dbReference type="EMBL" id="VBAO01000400">
    <property type="protein sequence ID" value="TMI78138.1"/>
    <property type="molecule type" value="Genomic_DNA"/>
</dbReference>
<evidence type="ECO:0000256" key="3">
    <source>
        <dbReference type="ARBA" id="ARBA00013194"/>
    </source>
</evidence>
<dbReference type="NCBIfam" id="TIGR00115">
    <property type="entry name" value="tig"/>
    <property type="match status" value="1"/>
</dbReference>
<feature type="domain" description="Trigger factor ribosome-binding bacterial" evidence="12">
    <location>
        <begin position="10"/>
        <end position="150"/>
    </location>
</feature>
<dbReference type="Pfam" id="PF05697">
    <property type="entry name" value="Trigger_N"/>
    <property type="match status" value="1"/>
</dbReference>
<dbReference type="AlphaFoldDB" id="A0A537J3L2"/>
<evidence type="ECO:0000256" key="6">
    <source>
        <dbReference type="ARBA" id="ARBA00023110"/>
    </source>
</evidence>